<dbReference type="InterPro" id="IPR050384">
    <property type="entry name" value="Endophilin_SH3RF"/>
</dbReference>
<proteinExistence type="predicted"/>
<dbReference type="PANTHER" id="PTHR14167">
    <property type="entry name" value="SH3 DOMAIN-CONTAINING"/>
    <property type="match status" value="1"/>
</dbReference>
<evidence type="ECO:0000259" key="4">
    <source>
        <dbReference type="PROSITE" id="PS50002"/>
    </source>
</evidence>
<feature type="region of interest" description="Disordered" evidence="3">
    <location>
        <begin position="1"/>
        <end position="44"/>
    </location>
</feature>
<feature type="region of interest" description="Disordered" evidence="3">
    <location>
        <begin position="99"/>
        <end position="131"/>
    </location>
</feature>
<dbReference type="AlphaFoldDB" id="A0ABD6EJX4"/>
<evidence type="ECO:0000256" key="2">
    <source>
        <dbReference type="PROSITE-ProRule" id="PRU00192"/>
    </source>
</evidence>
<keyword evidence="1 2" id="KW-0728">SH3 domain</keyword>
<evidence type="ECO:0000313" key="5">
    <source>
        <dbReference type="EMBL" id="MFH4980061.1"/>
    </source>
</evidence>
<reference evidence="5 6" key="1">
    <citation type="submission" date="2024-08" db="EMBL/GenBank/DDBJ databases">
        <title>Gnathostoma spinigerum genome.</title>
        <authorList>
            <person name="Gonzalez-Bertolin B."/>
            <person name="Monzon S."/>
            <person name="Zaballos A."/>
            <person name="Jimenez P."/>
            <person name="Dekumyoy P."/>
            <person name="Varona S."/>
            <person name="Cuesta I."/>
            <person name="Sumanam S."/>
            <person name="Adisakwattana P."/>
            <person name="Gasser R.B."/>
            <person name="Hernandez-Gonzalez A."/>
            <person name="Young N.D."/>
            <person name="Perteguer M.J."/>
        </authorList>
    </citation>
    <scope>NUCLEOTIDE SEQUENCE [LARGE SCALE GENOMIC DNA]</scope>
    <source>
        <strain evidence="5">AL3</strain>
        <tissue evidence="5">Liver</tissue>
    </source>
</reference>
<feature type="region of interest" description="Disordered" evidence="3">
    <location>
        <begin position="162"/>
        <end position="197"/>
    </location>
</feature>
<dbReference type="InterPro" id="IPR001452">
    <property type="entry name" value="SH3_domain"/>
</dbReference>
<feature type="domain" description="SH3" evidence="4">
    <location>
        <begin position="336"/>
        <end position="397"/>
    </location>
</feature>
<dbReference type="SMART" id="SM00326">
    <property type="entry name" value="SH3"/>
    <property type="match status" value="3"/>
</dbReference>
<dbReference type="EMBL" id="JBGFUD010005000">
    <property type="protein sequence ID" value="MFH4980061.1"/>
    <property type="molecule type" value="Genomic_DNA"/>
</dbReference>
<dbReference type="SUPFAM" id="SSF50044">
    <property type="entry name" value="SH3-domain"/>
    <property type="match status" value="3"/>
</dbReference>
<feature type="region of interest" description="Disordered" evidence="3">
    <location>
        <begin position="298"/>
        <end position="321"/>
    </location>
</feature>
<dbReference type="PANTHER" id="PTHR14167:SF48">
    <property type="entry name" value="SH3 DOMAIN-CONTAINING PROTEIN 19"/>
    <property type="match status" value="1"/>
</dbReference>
<evidence type="ECO:0000256" key="1">
    <source>
        <dbReference type="ARBA" id="ARBA00022443"/>
    </source>
</evidence>
<dbReference type="Gene3D" id="2.30.30.40">
    <property type="entry name" value="SH3 Domains"/>
    <property type="match status" value="3"/>
</dbReference>
<organism evidence="5 6">
    <name type="scientific">Gnathostoma spinigerum</name>
    <dbReference type="NCBI Taxonomy" id="75299"/>
    <lineage>
        <taxon>Eukaryota</taxon>
        <taxon>Metazoa</taxon>
        <taxon>Ecdysozoa</taxon>
        <taxon>Nematoda</taxon>
        <taxon>Chromadorea</taxon>
        <taxon>Rhabditida</taxon>
        <taxon>Spirurina</taxon>
        <taxon>Gnathostomatomorpha</taxon>
        <taxon>Gnathostomatoidea</taxon>
        <taxon>Gnathostomatidae</taxon>
        <taxon>Gnathostoma</taxon>
    </lineage>
</organism>
<gene>
    <name evidence="5" type="ORF">AB6A40_006770</name>
</gene>
<feature type="domain" description="SH3" evidence="4">
    <location>
        <begin position="415"/>
        <end position="474"/>
    </location>
</feature>
<keyword evidence="6" id="KW-1185">Reference proteome</keyword>
<evidence type="ECO:0000256" key="3">
    <source>
        <dbReference type="SAM" id="MobiDB-lite"/>
    </source>
</evidence>
<comment type="caution">
    <text evidence="5">The sequence shown here is derived from an EMBL/GenBank/DDBJ whole genome shotgun (WGS) entry which is preliminary data.</text>
</comment>
<dbReference type="Pfam" id="PF00018">
    <property type="entry name" value="SH3_1"/>
    <property type="match status" value="3"/>
</dbReference>
<feature type="domain" description="SH3" evidence="4">
    <location>
        <begin position="502"/>
        <end position="559"/>
    </location>
</feature>
<feature type="compositionally biased region" description="Polar residues" evidence="3">
    <location>
        <begin position="162"/>
        <end position="194"/>
    </location>
</feature>
<feature type="compositionally biased region" description="Polar residues" evidence="3">
    <location>
        <begin position="111"/>
        <end position="122"/>
    </location>
</feature>
<evidence type="ECO:0000313" key="6">
    <source>
        <dbReference type="Proteomes" id="UP001608902"/>
    </source>
</evidence>
<protein>
    <recommendedName>
        <fullName evidence="4">SH3 domain-containing protein</fullName>
    </recommendedName>
</protein>
<dbReference type="CDD" id="cd00174">
    <property type="entry name" value="SH3"/>
    <property type="match status" value="1"/>
</dbReference>
<dbReference type="PRINTS" id="PR00452">
    <property type="entry name" value="SH3DOMAIN"/>
</dbReference>
<name>A0ABD6EJX4_9BILA</name>
<dbReference type="InterPro" id="IPR036028">
    <property type="entry name" value="SH3-like_dom_sf"/>
</dbReference>
<accession>A0ABD6EJX4</accession>
<dbReference type="PROSITE" id="PS50002">
    <property type="entry name" value="SH3"/>
    <property type="match status" value="3"/>
</dbReference>
<dbReference type="PRINTS" id="PR00499">
    <property type="entry name" value="P67PHOX"/>
</dbReference>
<feature type="compositionally biased region" description="Polar residues" evidence="3">
    <location>
        <begin position="14"/>
        <end position="28"/>
    </location>
</feature>
<dbReference type="Proteomes" id="UP001608902">
    <property type="component" value="Unassembled WGS sequence"/>
</dbReference>
<sequence length="559" mass="60956">MSGVSQFIPPPPTMQKSRNQSLAASMTSYRARPTVSRESTGNEGFSFRDVRAALNIASKPEVRNAVGAAARNPVIRSGVSSIVQNEKVRSAVAQSLLKNMPRSREEMLKTSAESSSDSFVQSTPPPPPRYSSRTFAVNNDITRSVPQKTVVQPSYNPSWTLSSANCSQPINQKNTPNNSCRASWSANTSTNPHFSTYDIPPLLPNTYPTSAPQNSFTSPSLPRWETAVESKWNQSPTVNSASSDCQSLDPFSDVLQTALSGGTQTSMDRLRRRSESMCNLPEQSTNFEHSLKLNNQPSLFGASLSPTKKKQPPPRPPPPKLSKAFVNALNASKTPTTEPYAIVRYPFNAANLDELSCRPNDTVILQKEVNNEWIHGLNTRTGNSGIVPITFLDVKIPLAPTIRSTSRTDSDDFRQNEFNVIATYDFRSGVSGDLNFSAGDRIKVIEKVDANWLRGTCRGAVGIFPINFVKSESENSNNALRTSNSLLTLSNNSTMSGFRSNGCAKTVKAIFDYNSGVAGDLAFRSGDVITVVEKINNDWIRGKLGSAVGLVPITFVSRT</sequence>